<evidence type="ECO:0000313" key="1">
    <source>
        <dbReference type="EMBL" id="CAD7432664.1"/>
    </source>
</evidence>
<dbReference type="EMBL" id="OB795767">
    <property type="protein sequence ID" value="CAD7432664.1"/>
    <property type="molecule type" value="Genomic_DNA"/>
</dbReference>
<organism evidence="1">
    <name type="scientific">Timema monikensis</name>
    <dbReference type="NCBI Taxonomy" id="170555"/>
    <lineage>
        <taxon>Eukaryota</taxon>
        <taxon>Metazoa</taxon>
        <taxon>Ecdysozoa</taxon>
        <taxon>Arthropoda</taxon>
        <taxon>Hexapoda</taxon>
        <taxon>Insecta</taxon>
        <taxon>Pterygota</taxon>
        <taxon>Neoptera</taxon>
        <taxon>Polyneoptera</taxon>
        <taxon>Phasmatodea</taxon>
        <taxon>Timematodea</taxon>
        <taxon>Timematoidea</taxon>
        <taxon>Timematidae</taxon>
        <taxon>Timema</taxon>
    </lineage>
</organism>
<sequence>MATLSPSITTPSSTFRIKKRKVEWKGIREKDTCTYKPIASRIRYQELFWKTRAPPQGGMDDHVAYKRFADREKKKMSTGELVSARCVPDKFVAALCRQPLSPSFKSRQIMINLQFGPFFARTQDESILASIVTRLYQRLRVKLLNIEADLDQTLSDKPGRQEQLRSIWLRTSIPYTNKKLAFTTPVARTLSISFYNADEGTKRRGLLPDALRFLPRNGIALELSTKEEPGRFNRFGSLNRYSAGRDGFIARSETSLDRKRPECSYVYERSDTNLIEETDMECRHQLKSQAETAGRPITLYNCHLSPIVGPKLPVGVAAKDGDGDGIEKVELEEVNPHLRGGRVENHLGKTTPVHPTEIRTSISPFSAVELNTTSGLANYATEAAPVLTNTIRPTSVGSRTKRRSGIEVTQEVRVQISAEFSEVFSHVPEHEC</sequence>
<dbReference type="AlphaFoldDB" id="A0A7R9HRV2"/>
<accession>A0A7R9HRV2</accession>
<proteinExistence type="predicted"/>
<name>A0A7R9HRV2_9NEOP</name>
<protein>
    <submittedName>
        <fullName evidence="1">Uncharacterized protein</fullName>
    </submittedName>
</protein>
<gene>
    <name evidence="1" type="ORF">TMSB3V08_LOCUS9369</name>
</gene>
<reference evidence="1" key="1">
    <citation type="submission" date="2020-11" db="EMBL/GenBank/DDBJ databases">
        <authorList>
            <person name="Tran Van P."/>
        </authorList>
    </citation>
    <scope>NUCLEOTIDE SEQUENCE</scope>
</reference>